<name>A0AAW2TS07_9LAMI</name>
<dbReference type="GO" id="GO:0008270">
    <property type="term" value="F:zinc ion binding"/>
    <property type="evidence" value="ECO:0007669"/>
    <property type="project" value="UniProtKB-KW"/>
</dbReference>
<protein>
    <recommendedName>
        <fullName evidence="3">CCHC-type domain-containing protein</fullName>
    </recommendedName>
</protein>
<dbReference type="Pfam" id="PF14111">
    <property type="entry name" value="DUF4283"/>
    <property type="match status" value="1"/>
</dbReference>
<dbReference type="EMBL" id="JACGWN010000014">
    <property type="protein sequence ID" value="KAL0407264.1"/>
    <property type="molecule type" value="Genomic_DNA"/>
</dbReference>
<accession>A0AAW2TS07</accession>
<dbReference type="Pfam" id="PF14392">
    <property type="entry name" value="zf-CCHC_4"/>
    <property type="match status" value="1"/>
</dbReference>
<keyword evidence="1" id="KW-0862">Zinc</keyword>
<evidence type="ECO:0000256" key="1">
    <source>
        <dbReference type="PROSITE-ProRule" id="PRU00047"/>
    </source>
</evidence>
<feature type="compositionally biased region" description="Low complexity" evidence="2">
    <location>
        <begin position="379"/>
        <end position="389"/>
    </location>
</feature>
<feature type="region of interest" description="Disordered" evidence="2">
    <location>
        <begin position="368"/>
        <end position="391"/>
    </location>
</feature>
<comment type="caution">
    <text evidence="4">The sequence shown here is derived from an EMBL/GenBank/DDBJ whole genome shotgun (WGS) entry which is preliminary data.</text>
</comment>
<feature type="compositionally biased region" description="Polar residues" evidence="2">
    <location>
        <begin position="368"/>
        <end position="378"/>
    </location>
</feature>
<organism evidence="4">
    <name type="scientific">Sesamum latifolium</name>
    <dbReference type="NCBI Taxonomy" id="2727402"/>
    <lineage>
        <taxon>Eukaryota</taxon>
        <taxon>Viridiplantae</taxon>
        <taxon>Streptophyta</taxon>
        <taxon>Embryophyta</taxon>
        <taxon>Tracheophyta</taxon>
        <taxon>Spermatophyta</taxon>
        <taxon>Magnoliopsida</taxon>
        <taxon>eudicotyledons</taxon>
        <taxon>Gunneridae</taxon>
        <taxon>Pentapetalae</taxon>
        <taxon>asterids</taxon>
        <taxon>lamiids</taxon>
        <taxon>Lamiales</taxon>
        <taxon>Pedaliaceae</taxon>
        <taxon>Sesamum</taxon>
    </lineage>
</organism>
<dbReference type="GO" id="GO:0003676">
    <property type="term" value="F:nucleic acid binding"/>
    <property type="evidence" value="ECO:0007669"/>
    <property type="project" value="InterPro"/>
</dbReference>
<evidence type="ECO:0000259" key="3">
    <source>
        <dbReference type="PROSITE" id="PS50158"/>
    </source>
</evidence>
<feature type="region of interest" description="Disordered" evidence="2">
    <location>
        <begin position="275"/>
        <end position="306"/>
    </location>
</feature>
<dbReference type="PANTHER" id="PTHR31286">
    <property type="entry name" value="GLYCINE-RICH CELL WALL STRUCTURAL PROTEIN 1.8-LIKE"/>
    <property type="match status" value="1"/>
</dbReference>
<dbReference type="PANTHER" id="PTHR31286:SF178">
    <property type="entry name" value="DUF4283 DOMAIN-CONTAINING PROTEIN"/>
    <property type="match status" value="1"/>
</dbReference>
<dbReference type="InterPro" id="IPR025558">
    <property type="entry name" value="DUF4283"/>
</dbReference>
<feature type="domain" description="CCHC-type" evidence="3">
    <location>
        <begin position="208"/>
        <end position="221"/>
    </location>
</feature>
<reference evidence="4" key="2">
    <citation type="journal article" date="2024" name="Plant">
        <title>Genomic evolution and insights into agronomic trait innovations of Sesamum species.</title>
        <authorList>
            <person name="Miao H."/>
            <person name="Wang L."/>
            <person name="Qu L."/>
            <person name="Liu H."/>
            <person name="Sun Y."/>
            <person name="Le M."/>
            <person name="Wang Q."/>
            <person name="Wei S."/>
            <person name="Zheng Y."/>
            <person name="Lin W."/>
            <person name="Duan Y."/>
            <person name="Cao H."/>
            <person name="Xiong S."/>
            <person name="Wang X."/>
            <person name="Wei L."/>
            <person name="Li C."/>
            <person name="Ma Q."/>
            <person name="Ju M."/>
            <person name="Zhao R."/>
            <person name="Li G."/>
            <person name="Mu C."/>
            <person name="Tian Q."/>
            <person name="Mei H."/>
            <person name="Zhang T."/>
            <person name="Gao T."/>
            <person name="Zhang H."/>
        </authorList>
    </citation>
    <scope>NUCLEOTIDE SEQUENCE</scope>
    <source>
        <strain evidence="4">KEN1</strain>
    </source>
</reference>
<feature type="region of interest" description="Disordered" evidence="2">
    <location>
        <begin position="426"/>
        <end position="453"/>
    </location>
</feature>
<reference evidence="4" key="1">
    <citation type="submission" date="2020-06" db="EMBL/GenBank/DDBJ databases">
        <authorList>
            <person name="Li T."/>
            <person name="Hu X."/>
            <person name="Zhang T."/>
            <person name="Song X."/>
            <person name="Zhang H."/>
            <person name="Dai N."/>
            <person name="Sheng W."/>
            <person name="Hou X."/>
            <person name="Wei L."/>
        </authorList>
    </citation>
    <scope>NUCLEOTIDE SEQUENCE</scope>
    <source>
        <strain evidence="4">KEN1</strain>
        <tissue evidence="4">Leaf</tissue>
    </source>
</reference>
<dbReference type="InterPro" id="IPR025836">
    <property type="entry name" value="Zn_knuckle_CX2CX4HX4C"/>
</dbReference>
<dbReference type="InterPro" id="IPR001878">
    <property type="entry name" value="Znf_CCHC"/>
</dbReference>
<dbReference type="InterPro" id="IPR040256">
    <property type="entry name" value="At4g02000-like"/>
</dbReference>
<dbReference type="PROSITE" id="PS50158">
    <property type="entry name" value="ZF_CCHC"/>
    <property type="match status" value="1"/>
</dbReference>
<evidence type="ECO:0000256" key="2">
    <source>
        <dbReference type="SAM" id="MobiDB-lite"/>
    </source>
</evidence>
<keyword evidence="1" id="KW-0863">Zinc-finger</keyword>
<sequence length="478" mass="51991">MDSGLGNLGATLSLTEEEESGWVLPTGVWHAEPLSTGFFVVGRLVSTKPFHPKALHTFLKAAFNPGRGLEFKLLEGGRFLLKFFHPLHRDRVIARCPWAYDKNLLVLAPVEASDDPLSIDLNCCDFHVHIHGLPLGKMTKEIASFISNRLGRFKEVELDKNGEAWGSSVHIRVALDITKSLRRALKIRTILGDEQLISFTYERLPNFCYHCGCLGHLSRQCDLQFQAGFTDPGENTPFGNWLRAAAPQVGRGRSGGIPGRAAPSLPLHPVFLSRSSLQSQPPASPPRRGPAIFGDFVNQAPNVAPPGDVPDLIPTSVDSHFLPPHLPNDTLHSPSRPQLTDLNLSPMIPELHPLPTLPLQKSTLIPATAHNPSLTGGNSSTVSPPTSSVLGPQPARAISPIKSMHSPTLHTRPQPSLKKLPIRSKKVLSQKRHLVDENSGDELETQGPSKTCKVVSVPPLQDVSNFEAAAAGQPRRSL</sequence>
<dbReference type="AlphaFoldDB" id="A0AAW2TS07"/>
<keyword evidence="1" id="KW-0479">Metal-binding</keyword>
<gene>
    <name evidence="4" type="ORF">Slati_4040300</name>
</gene>
<proteinExistence type="predicted"/>
<evidence type="ECO:0000313" key="4">
    <source>
        <dbReference type="EMBL" id="KAL0407264.1"/>
    </source>
</evidence>